<dbReference type="EC" id="3.1.4.46" evidence="2"/>
<sequence>MTIQRLPSLHQEYAFFYHFSNKNEGLPFKYHSSFVPQPAASVNTKLHFPIESSFLKIFDRKMALKAVHVSDVPSLSDNAEFSLCSPRFTNKCVNNHEGDRDCTFKFPKFVVMGHRGSGMNMLQSSDKRMKSIKENSILSFNAAAKLPLDFIEFDVQVTKDDCPVIFHDSFILTEDQGSIVEKRVTDLTLAEFLTYGPQKEPGNVSKPLFRKTKDGRIFEWKVEEDDPLCTLQDVFQKVDGSVGFNIELKFDDQTIYKLEEFTHILQVILKVVLEHAKDRPVMFSSFQPDAAQLMRKLQNKYPVFFLTNGGSEIYTDTRRNSLDEAIKVCMEGGLQGIVSEVKAIFRNAEAVTKIKESKLSLISYGLLNNVPEVVYVQHLMGVEGVIVDLVREITEAVPDFSDPAKVGEELRLLGKEGKMKVEALCQTPGELSVDNLICSVIQ</sequence>
<keyword evidence="4" id="KW-0378">Hydrolase</keyword>
<dbReference type="InterPro" id="IPR051578">
    <property type="entry name" value="GDPD"/>
</dbReference>
<dbReference type="SUPFAM" id="SSF51695">
    <property type="entry name" value="PLC-like phosphodiesterases"/>
    <property type="match status" value="1"/>
</dbReference>
<evidence type="ECO:0000313" key="7">
    <source>
        <dbReference type="EMBL" id="OAY34250.1"/>
    </source>
</evidence>
<dbReference type="Pfam" id="PF03009">
    <property type="entry name" value="GDPD"/>
    <property type="match status" value="1"/>
</dbReference>
<evidence type="ECO:0000256" key="1">
    <source>
        <dbReference type="ARBA" id="ARBA00007277"/>
    </source>
</evidence>
<dbReference type="PANTHER" id="PTHR22958">
    <property type="entry name" value="GLYCEROPHOSPHORYL DIESTER PHOSPHODIESTERASE"/>
    <property type="match status" value="1"/>
</dbReference>
<evidence type="ECO:0000256" key="5">
    <source>
        <dbReference type="ARBA" id="ARBA00047512"/>
    </source>
</evidence>
<dbReference type="PROSITE" id="PS51704">
    <property type="entry name" value="GP_PDE"/>
    <property type="match status" value="1"/>
</dbReference>
<dbReference type="STRING" id="3983.A0A2C9USE9"/>
<gene>
    <name evidence="7" type="ORF">MANES_12G006400v8</name>
</gene>
<dbReference type="InterPro" id="IPR030395">
    <property type="entry name" value="GP_PDE_dom"/>
</dbReference>
<evidence type="ECO:0000313" key="8">
    <source>
        <dbReference type="Proteomes" id="UP000091857"/>
    </source>
</evidence>
<dbReference type="GO" id="GO:0006071">
    <property type="term" value="P:glycerol metabolic process"/>
    <property type="evidence" value="ECO:0007669"/>
    <property type="project" value="UniProtKB-KW"/>
</dbReference>
<protein>
    <recommendedName>
        <fullName evidence="2">glycerophosphodiester phosphodiesterase</fullName>
        <ecNumber evidence="2">3.1.4.46</ecNumber>
    </recommendedName>
</protein>
<comment type="catalytic activity">
    <reaction evidence="5">
        <text>a sn-glycero-3-phosphodiester + H2O = an alcohol + sn-glycerol 3-phosphate + H(+)</text>
        <dbReference type="Rhea" id="RHEA:12969"/>
        <dbReference type="ChEBI" id="CHEBI:15377"/>
        <dbReference type="ChEBI" id="CHEBI:15378"/>
        <dbReference type="ChEBI" id="CHEBI:30879"/>
        <dbReference type="ChEBI" id="CHEBI:57597"/>
        <dbReference type="ChEBI" id="CHEBI:83408"/>
        <dbReference type="EC" id="3.1.4.46"/>
    </reaction>
</comment>
<dbReference type="Proteomes" id="UP000091857">
    <property type="component" value="Chromosome 12"/>
</dbReference>
<proteinExistence type="inferred from homology"/>
<evidence type="ECO:0000259" key="6">
    <source>
        <dbReference type="PROSITE" id="PS51704"/>
    </source>
</evidence>
<dbReference type="OrthoDB" id="1058301at2759"/>
<comment type="similarity">
    <text evidence="1">Belongs to the glycerophosphoryl diester phosphodiesterase family.</text>
</comment>
<dbReference type="Gramene" id="Manes.12G006400.1.v8.1">
    <property type="protein sequence ID" value="Manes.12G006400.1.v8.1.CDS"/>
    <property type="gene ID" value="Manes.12G006400.v8.1"/>
</dbReference>
<dbReference type="Gene3D" id="3.20.20.190">
    <property type="entry name" value="Phosphatidylinositol (PI) phosphodiesterase"/>
    <property type="match status" value="1"/>
</dbReference>
<comment type="caution">
    <text evidence="7">The sequence shown here is derived from an EMBL/GenBank/DDBJ whole genome shotgun (WGS) entry which is preliminary data.</text>
</comment>
<evidence type="ECO:0000256" key="2">
    <source>
        <dbReference type="ARBA" id="ARBA00012247"/>
    </source>
</evidence>
<keyword evidence="3" id="KW-0319">Glycerol metabolism</keyword>
<reference evidence="8" key="1">
    <citation type="journal article" date="2016" name="Nat. Biotechnol.">
        <title>Sequencing wild and cultivated cassava and related species reveals extensive interspecific hybridization and genetic diversity.</title>
        <authorList>
            <person name="Bredeson J.V."/>
            <person name="Lyons J.B."/>
            <person name="Prochnik S.E."/>
            <person name="Wu G.A."/>
            <person name="Ha C.M."/>
            <person name="Edsinger-Gonzales E."/>
            <person name="Grimwood J."/>
            <person name="Schmutz J."/>
            <person name="Rabbi I.Y."/>
            <person name="Egesi C."/>
            <person name="Nauluvula P."/>
            <person name="Lebot V."/>
            <person name="Ndunguru J."/>
            <person name="Mkamilo G."/>
            <person name="Bart R.S."/>
            <person name="Setter T.L."/>
            <person name="Gleadow R.M."/>
            <person name="Kulakow P."/>
            <person name="Ferguson M.E."/>
            <person name="Rounsley S."/>
            <person name="Rokhsar D.S."/>
        </authorList>
    </citation>
    <scope>NUCLEOTIDE SEQUENCE [LARGE SCALE GENOMIC DNA]</scope>
    <source>
        <strain evidence="8">cv. AM560-2</strain>
    </source>
</reference>
<keyword evidence="8" id="KW-1185">Reference proteome</keyword>
<dbReference type="AlphaFoldDB" id="A0A2C9USE9"/>
<dbReference type="FunFam" id="3.20.20.190:FF:000034">
    <property type="entry name" value="Glycerophosphodiester phosphodiesterase GDPD2"/>
    <property type="match status" value="1"/>
</dbReference>
<dbReference type="EMBL" id="CM004398">
    <property type="protein sequence ID" value="OAY34250.1"/>
    <property type="molecule type" value="Genomic_DNA"/>
</dbReference>
<dbReference type="InterPro" id="IPR017946">
    <property type="entry name" value="PLC-like_Pdiesterase_TIM-brl"/>
</dbReference>
<organism evidence="7 8">
    <name type="scientific">Manihot esculenta</name>
    <name type="common">Cassava</name>
    <name type="synonym">Jatropha manihot</name>
    <dbReference type="NCBI Taxonomy" id="3983"/>
    <lineage>
        <taxon>Eukaryota</taxon>
        <taxon>Viridiplantae</taxon>
        <taxon>Streptophyta</taxon>
        <taxon>Embryophyta</taxon>
        <taxon>Tracheophyta</taxon>
        <taxon>Spermatophyta</taxon>
        <taxon>Magnoliopsida</taxon>
        <taxon>eudicotyledons</taxon>
        <taxon>Gunneridae</taxon>
        <taxon>Pentapetalae</taxon>
        <taxon>rosids</taxon>
        <taxon>fabids</taxon>
        <taxon>Malpighiales</taxon>
        <taxon>Euphorbiaceae</taxon>
        <taxon>Crotonoideae</taxon>
        <taxon>Manihoteae</taxon>
        <taxon>Manihot</taxon>
    </lineage>
</organism>
<name>A0A2C9USE9_MANES</name>
<evidence type="ECO:0000256" key="4">
    <source>
        <dbReference type="ARBA" id="ARBA00022801"/>
    </source>
</evidence>
<feature type="domain" description="GP-PDE" evidence="6">
    <location>
        <begin position="109"/>
        <end position="397"/>
    </location>
</feature>
<accession>A0A2C9USE9</accession>
<dbReference type="GO" id="GO:0046475">
    <property type="term" value="P:glycerophospholipid catabolic process"/>
    <property type="evidence" value="ECO:0000318"/>
    <property type="project" value="GO_Central"/>
</dbReference>
<evidence type="ECO:0000256" key="3">
    <source>
        <dbReference type="ARBA" id="ARBA00022798"/>
    </source>
</evidence>
<dbReference type="GO" id="GO:0008889">
    <property type="term" value="F:glycerophosphodiester phosphodiesterase activity"/>
    <property type="evidence" value="ECO:0007669"/>
    <property type="project" value="UniProtKB-EC"/>
</dbReference>
<dbReference type="PANTHER" id="PTHR22958:SF34">
    <property type="entry name" value="GLYCEROPHOSPHODIESTER PHOSPHODIESTERASE GDPD3"/>
    <property type="match status" value="1"/>
</dbReference>